<dbReference type="RefSeq" id="WP_163954891.1">
    <property type="nucleotide sequence ID" value="NZ_JAAFZH010000020.1"/>
</dbReference>
<comment type="caution">
    <text evidence="2">The sequence shown here is derived from an EMBL/GenBank/DDBJ whole genome shotgun (WGS) entry which is preliminary data.</text>
</comment>
<reference evidence="2 3" key="1">
    <citation type="submission" date="2020-02" db="EMBL/GenBank/DDBJ databases">
        <title>Draft genome sequence of two Spirosoma agri KCTC 52727 and Spirosoma terrae KCTC 52035.</title>
        <authorList>
            <person name="Rojas J."/>
            <person name="Ambika Manirajan B."/>
            <person name="Suarez C."/>
            <person name="Ratering S."/>
            <person name="Schnell S."/>
        </authorList>
    </citation>
    <scope>NUCLEOTIDE SEQUENCE [LARGE SCALE GENOMIC DNA]</scope>
    <source>
        <strain evidence="2 3">KCTC 52035</strain>
    </source>
</reference>
<dbReference type="GO" id="GO:0032259">
    <property type="term" value="P:methylation"/>
    <property type="evidence" value="ECO:0007669"/>
    <property type="project" value="UniProtKB-KW"/>
</dbReference>
<dbReference type="InterPro" id="IPR041698">
    <property type="entry name" value="Methyltransf_25"/>
</dbReference>
<dbReference type="SUPFAM" id="SSF53335">
    <property type="entry name" value="S-adenosyl-L-methionine-dependent methyltransferases"/>
    <property type="match status" value="1"/>
</dbReference>
<feature type="domain" description="Methyltransferase" evidence="1">
    <location>
        <begin position="59"/>
        <end position="152"/>
    </location>
</feature>
<dbReference type="GO" id="GO:0008168">
    <property type="term" value="F:methyltransferase activity"/>
    <property type="evidence" value="ECO:0007669"/>
    <property type="project" value="UniProtKB-KW"/>
</dbReference>
<proteinExistence type="predicted"/>
<dbReference type="EMBL" id="JAAFZH010000020">
    <property type="protein sequence ID" value="NDU98757.1"/>
    <property type="molecule type" value="Genomic_DNA"/>
</dbReference>
<dbReference type="InterPro" id="IPR029063">
    <property type="entry name" value="SAM-dependent_MTases_sf"/>
</dbReference>
<name>A0A6L9LGF8_9BACT</name>
<sequence length="231" mass="26599">MNLQVRSTQKELLDSDAIPFADISQNMLELNRVNHLLGGHRTTLKGFKTLLGNRKRLHICEIGSGGGDNLLVLLSWCKTHSIHVTFTGIDINPHCIAFARTRTLLESTTSWITSDYRTVVFDHPPDIIFSSLFCHHFTDDELVSQLRWMHQTARLGFFINDLHRHPFAYYAIRLLTRLFSRSYLVKNDAPISVARGFVKHEWQQLLSSASITGYAIQPRWAFRHLITYQHG</sequence>
<dbReference type="Pfam" id="PF13649">
    <property type="entry name" value="Methyltransf_25"/>
    <property type="match status" value="1"/>
</dbReference>
<protein>
    <submittedName>
        <fullName evidence="2">Methyltransferase domain-containing protein</fullName>
    </submittedName>
</protein>
<dbReference type="Gene3D" id="3.40.50.150">
    <property type="entry name" value="Vaccinia Virus protein VP39"/>
    <property type="match status" value="1"/>
</dbReference>
<dbReference type="AlphaFoldDB" id="A0A6L9LGF8"/>
<dbReference type="CDD" id="cd02440">
    <property type="entry name" value="AdoMet_MTases"/>
    <property type="match status" value="1"/>
</dbReference>
<evidence type="ECO:0000259" key="1">
    <source>
        <dbReference type="Pfam" id="PF13649"/>
    </source>
</evidence>
<evidence type="ECO:0000313" key="2">
    <source>
        <dbReference type="EMBL" id="NDU98757.1"/>
    </source>
</evidence>
<dbReference type="Proteomes" id="UP000474175">
    <property type="component" value="Unassembled WGS sequence"/>
</dbReference>
<keyword evidence="2" id="KW-0489">Methyltransferase</keyword>
<evidence type="ECO:0000313" key="3">
    <source>
        <dbReference type="Proteomes" id="UP000474175"/>
    </source>
</evidence>
<accession>A0A6L9LGF8</accession>
<keyword evidence="3" id="KW-1185">Reference proteome</keyword>
<gene>
    <name evidence="2" type="ORF">GK108_27985</name>
</gene>
<keyword evidence="2" id="KW-0808">Transferase</keyword>
<organism evidence="2 3">
    <name type="scientific">Spirosoma terrae</name>
    <dbReference type="NCBI Taxonomy" id="1968276"/>
    <lineage>
        <taxon>Bacteria</taxon>
        <taxon>Pseudomonadati</taxon>
        <taxon>Bacteroidota</taxon>
        <taxon>Cytophagia</taxon>
        <taxon>Cytophagales</taxon>
        <taxon>Cytophagaceae</taxon>
        <taxon>Spirosoma</taxon>
    </lineage>
</organism>